<proteinExistence type="predicted"/>
<feature type="non-terminal residue" evidence="1">
    <location>
        <position position="1"/>
    </location>
</feature>
<accession>A0A1A8UKP2</accession>
<reference evidence="1" key="2">
    <citation type="submission" date="2016-06" db="EMBL/GenBank/DDBJ databases">
        <title>The genome of a short-lived fish provides insights into sex chromosome evolution and the genetic control of aging.</title>
        <authorList>
            <person name="Reichwald K."/>
            <person name="Felder M."/>
            <person name="Petzold A."/>
            <person name="Koch P."/>
            <person name="Groth M."/>
            <person name="Platzer M."/>
        </authorList>
    </citation>
    <scope>NUCLEOTIDE SEQUENCE</scope>
    <source>
        <tissue evidence="1">Brain</tissue>
    </source>
</reference>
<name>A0A1A8UKP2_NOTFU</name>
<feature type="non-terminal residue" evidence="1">
    <location>
        <position position="110"/>
    </location>
</feature>
<protein>
    <submittedName>
        <fullName evidence="1">LIM domain binding 3b</fullName>
    </submittedName>
</protein>
<evidence type="ECO:0000313" key="1">
    <source>
        <dbReference type="EMBL" id="SBS48650.1"/>
    </source>
</evidence>
<gene>
    <name evidence="1" type="primary">LDB3B</name>
</gene>
<dbReference type="AlphaFoldDB" id="A0A1A8UKP2"/>
<reference evidence="1" key="1">
    <citation type="submission" date="2016-05" db="EMBL/GenBank/DDBJ databases">
        <authorList>
            <person name="Lavstsen T."/>
            <person name="Jespersen J.S."/>
        </authorList>
    </citation>
    <scope>NUCLEOTIDE SEQUENCE</scope>
    <source>
        <tissue evidence="1">Brain</tissue>
    </source>
</reference>
<sequence>PTGQFQVHTDWVAALLYRSPLAGRRGVMVTVPGSAPLGQRSSWLRLEDSAPSGQCRGLCLGARVVCATDLAGVPLTPGWWDLSCVSRRWTQCWTQAAAQRSPGECEGSLG</sequence>
<dbReference type="EMBL" id="HAEJ01008193">
    <property type="protein sequence ID" value="SBS48650.1"/>
    <property type="molecule type" value="Transcribed_RNA"/>
</dbReference>
<organism evidence="1">
    <name type="scientific">Nothobranchius furzeri</name>
    <name type="common">Turquoise killifish</name>
    <dbReference type="NCBI Taxonomy" id="105023"/>
    <lineage>
        <taxon>Eukaryota</taxon>
        <taxon>Metazoa</taxon>
        <taxon>Chordata</taxon>
        <taxon>Craniata</taxon>
        <taxon>Vertebrata</taxon>
        <taxon>Euteleostomi</taxon>
        <taxon>Actinopterygii</taxon>
        <taxon>Neopterygii</taxon>
        <taxon>Teleostei</taxon>
        <taxon>Neoteleostei</taxon>
        <taxon>Acanthomorphata</taxon>
        <taxon>Ovalentaria</taxon>
        <taxon>Atherinomorphae</taxon>
        <taxon>Cyprinodontiformes</taxon>
        <taxon>Nothobranchiidae</taxon>
        <taxon>Nothobranchius</taxon>
    </lineage>
</organism>